<keyword evidence="4" id="KW-1185">Reference proteome</keyword>
<dbReference type="EMBL" id="CM003608">
    <property type="protein sequence ID" value="KYP65754.1"/>
    <property type="molecule type" value="Genomic_DNA"/>
</dbReference>
<dbReference type="InterPro" id="IPR025558">
    <property type="entry name" value="DUF4283"/>
</dbReference>
<evidence type="ECO:0000259" key="1">
    <source>
        <dbReference type="Pfam" id="PF14111"/>
    </source>
</evidence>
<evidence type="ECO:0000313" key="3">
    <source>
        <dbReference type="EMBL" id="KYP65754.1"/>
    </source>
</evidence>
<reference evidence="2 4" key="1">
    <citation type="journal article" date="2012" name="Nat. Biotechnol.">
        <title>Draft genome sequence of pigeonpea (Cajanus cajan), an orphan legume crop of resource-poor farmers.</title>
        <authorList>
            <person name="Varshney R.K."/>
            <person name="Chen W."/>
            <person name="Li Y."/>
            <person name="Bharti A.K."/>
            <person name="Saxena R.K."/>
            <person name="Schlueter J.A."/>
            <person name="Donoghue M.T."/>
            <person name="Azam S."/>
            <person name="Fan G."/>
            <person name="Whaley A.M."/>
            <person name="Farmer A.D."/>
            <person name="Sheridan J."/>
            <person name="Iwata A."/>
            <person name="Tuteja R."/>
            <person name="Penmetsa R.V."/>
            <person name="Wu W."/>
            <person name="Upadhyaya H.D."/>
            <person name="Yang S.P."/>
            <person name="Shah T."/>
            <person name="Saxena K.B."/>
            <person name="Michael T."/>
            <person name="McCombie W.R."/>
            <person name="Yang B."/>
            <person name="Zhang G."/>
            <person name="Yang H."/>
            <person name="Wang J."/>
            <person name="Spillane C."/>
            <person name="Cook D.R."/>
            <person name="May G.D."/>
            <person name="Xu X."/>
            <person name="Jackson S.A."/>
        </authorList>
    </citation>
    <scope>NUCLEOTIDE SEQUENCE [LARGE SCALE GENOMIC DNA]</scope>
    <source>
        <strain evidence="4">cv. Asha</strain>
    </source>
</reference>
<dbReference type="PANTHER" id="PTHR31286">
    <property type="entry name" value="GLYCINE-RICH CELL WALL STRUCTURAL PROTEIN 1.8-LIKE"/>
    <property type="match status" value="1"/>
</dbReference>
<feature type="domain" description="DUF4283" evidence="1">
    <location>
        <begin position="25"/>
        <end position="76"/>
    </location>
</feature>
<dbReference type="EMBL" id="CM003608">
    <property type="protein sequence ID" value="KYP65742.1"/>
    <property type="molecule type" value="Genomic_DNA"/>
</dbReference>
<dbReference type="Proteomes" id="UP000075243">
    <property type="component" value="Chromosome 6"/>
</dbReference>
<organism evidence="2 4">
    <name type="scientific">Cajanus cajan</name>
    <name type="common">Pigeon pea</name>
    <name type="synonym">Cajanus indicus</name>
    <dbReference type="NCBI Taxonomy" id="3821"/>
    <lineage>
        <taxon>Eukaryota</taxon>
        <taxon>Viridiplantae</taxon>
        <taxon>Streptophyta</taxon>
        <taxon>Embryophyta</taxon>
        <taxon>Tracheophyta</taxon>
        <taxon>Spermatophyta</taxon>
        <taxon>Magnoliopsida</taxon>
        <taxon>eudicotyledons</taxon>
        <taxon>Gunneridae</taxon>
        <taxon>Pentapetalae</taxon>
        <taxon>rosids</taxon>
        <taxon>fabids</taxon>
        <taxon>Fabales</taxon>
        <taxon>Fabaceae</taxon>
        <taxon>Papilionoideae</taxon>
        <taxon>50 kb inversion clade</taxon>
        <taxon>NPAAA clade</taxon>
        <taxon>indigoferoid/millettioid clade</taxon>
        <taxon>Phaseoleae</taxon>
        <taxon>Cajanus</taxon>
    </lineage>
</organism>
<accession>A0A151TFC1</accession>
<dbReference type="Gramene" id="C.cajan_11654.t">
    <property type="protein sequence ID" value="C.cajan_11654.t.cds1"/>
    <property type="gene ID" value="C.cajan_11654"/>
</dbReference>
<dbReference type="Pfam" id="PF14111">
    <property type="entry name" value="DUF4283"/>
    <property type="match status" value="1"/>
</dbReference>
<protein>
    <recommendedName>
        <fullName evidence="1">DUF4283 domain-containing protein</fullName>
    </recommendedName>
</protein>
<gene>
    <name evidence="2" type="ORF">KK1_012005</name>
    <name evidence="3" type="ORF">KK1_012017</name>
</gene>
<proteinExistence type="predicted"/>
<dbReference type="Gramene" id="C.cajan_11666.t">
    <property type="protein sequence ID" value="C.cajan_11666.t.cds1"/>
    <property type="gene ID" value="C.cajan_11666"/>
</dbReference>
<sequence length="123" mass="14458">MSGGEFVGKRHWFHYYTKLTTIALEIVGGFKVMDISHGYFMVKFDLDVNRECVMQRGSWMLFDHYLIVKRWSSKFMTSKAKEDKTLVWVHFPRLGMVFYDESVLLITTLMIGRSVKVILIPLI</sequence>
<evidence type="ECO:0000313" key="4">
    <source>
        <dbReference type="Proteomes" id="UP000075243"/>
    </source>
</evidence>
<name>A0A151TFC1_CAJCA</name>
<dbReference type="AlphaFoldDB" id="A0A151TFC1"/>
<dbReference type="InterPro" id="IPR040256">
    <property type="entry name" value="At4g02000-like"/>
</dbReference>
<dbReference type="PANTHER" id="PTHR31286:SF171">
    <property type="entry name" value="CCHC-TYPE DOMAIN-CONTAINING PROTEIN"/>
    <property type="match status" value="1"/>
</dbReference>
<evidence type="ECO:0000313" key="2">
    <source>
        <dbReference type="EMBL" id="KYP65742.1"/>
    </source>
</evidence>